<evidence type="ECO:0000313" key="2">
    <source>
        <dbReference type="Proteomes" id="UP000022910"/>
    </source>
</evidence>
<evidence type="ECO:0008006" key="3">
    <source>
        <dbReference type="Google" id="ProtNLM"/>
    </source>
</evidence>
<dbReference type="Proteomes" id="UP000022910">
    <property type="component" value="Unassembled WGS sequence"/>
</dbReference>
<name>A0A015L408_RHIIW</name>
<evidence type="ECO:0000313" key="1">
    <source>
        <dbReference type="EMBL" id="EXX67156.1"/>
    </source>
</evidence>
<accession>A0A015L408</accession>
<sequence>MDDPIEYYGKCEECKQENTGDKYCKACNVKHFQQNFKNWTSGNNDIDKFIQDTQLTANFYDQVLEWIPYDKLYNINYISKDGFGKVYRAKWIDGYINRWDNINENWERFNSNGFVTLKSLNNSENVTLEFINEVLPNFLI</sequence>
<comment type="caution">
    <text evidence="1">The sequence shown here is derived from an EMBL/GenBank/DDBJ whole genome shotgun (WGS) entry which is preliminary data.</text>
</comment>
<dbReference type="HOGENOM" id="CLU_000288_7_17_1"/>
<keyword evidence="2" id="KW-1185">Reference proteome</keyword>
<reference evidence="1 2" key="1">
    <citation type="submission" date="2014-02" db="EMBL/GenBank/DDBJ databases">
        <title>Single nucleus genome sequencing reveals high similarity among nuclei of an endomycorrhizal fungus.</title>
        <authorList>
            <person name="Lin K."/>
            <person name="Geurts R."/>
            <person name="Zhang Z."/>
            <person name="Limpens E."/>
            <person name="Saunders D.G."/>
            <person name="Mu D."/>
            <person name="Pang E."/>
            <person name="Cao H."/>
            <person name="Cha H."/>
            <person name="Lin T."/>
            <person name="Zhou Q."/>
            <person name="Shang Y."/>
            <person name="Li Y."/>
            <person name="Ivanov S."/>
            <person name="Sharma T."/>
            <person name="Velzen R.V."/>
            <person name="Ruijter N.D."/>
            <person name="Aanen D.K."/>
            <person name="Win J."/>
            <person name="Kamoun S."/>
            <person name="Bisseling T."/>
            <person name="Huang S."/>
        </authorList>
    </citation>
    <scope>NUCLEOTIDE SEQUENCE [LARGE SCALE GENOMIC DNA]</scope>
    <source>
        <strain evidence="2">DAOM197198w</strain>
    </source>
</reference>
<gene>
    <name evidence="1" type="ORF">RirG_117000</name>
</gene>
<dbReference type="EMBL" id="JEMT01017959">
    <property type="protein sequence ID" value="EXX67156.1"/>
    <property type="molecule type" value="Genomic_DNA"/>
</dbReference>
<protein>
    <recommendedName>
        <fullName evidence="3">Protein kinase domain-containing protein</fullName>
    </recommendedName>
</protein>
<proteinExistence type="predicted"/>
<dbReference type="OrthoDB" id="2318560at2759"/>
<dbReference type="AlphaFoldDB" id="A0A015L408"/>
<dbReference type="Gene3D" id="1.10.10.1010">
    <property type="entry name" value="Intein homing endonuclease, domain IV"/>
    <property type="match status" value="1"/>
</dbReference>
<organism evidence="1 2">
    <name type="scientific">Rhizophagus irregularis (strain DAOM 197198w)</name>
    <name type="common">Glomus intraradices</name>
    <dbReference type="NCBI Taxonomy" id="1432141"/>
    <lineage>
        <taxon>Eukaryota</taxon>
        <taxon>Fungi</taxon>
        <taxon>Fungi incertae sedis</taxon>
        <taxon>Mucoromycota</taxon>
        <taxon>Glomeromycotina</taxon>
        <taxon>Glomeromycetes</taxon>
        <taxon>Glomerales</taxon>
        <taxon>Glomeraceae</taxon>
        <taxon>Rhizophagus</taxon>
    </lineage>
</organism>